<reference evidence="1" key="2">
    <citation type="journal article" date="2015" name="Data Brief">
        <title>Shoot transcriptome of the giant reed, Arundo donax.</title>
        <authorList>
            <person name="Barrero R.A."/>
            <person name="Guerrero F.D."/>
            <person name="Moolhuijzen P."/>
            <person name="Goolsby J.A."/>
            <person name="Tidwell J."/>
            <person name="Bellgard S.E."/>
            <person name="Bellgard M.I."/>
        </authorList>
    </citation>
    <scope>NUCLEOTIDE SEQUENCE</scope>
    <source>
        <tissue evidence="1">Shoot tissue taken approximately 20 cm above the soil surface</tissue>
    </source>
</reference>
<reference evidence="1" key="1">
    <citation type="submission" date="2014-09" db="EMBL/GenBank/DDBJ databases">
        <authorList>
            <person name="Magalhaes I.L.F."/>
            <person name="Oliveira U."/>
            <person name="Santos F.R."/>
            <person name="Vidigal T.H.D.A."/>
            <person name="Brescovit A.D."/>
            <person name="Santos A.J."/>
        </authorList>
    </citation>
    <scope>NUCLEOTIDE SEQUENCE</scope>
    <source>
        <tissue evidence="1">Shoot tissue taken approximately 20 cm above the soil surface</tissue>
    </source>
</reference>
<dbReference type="EMBL" id="GBRH01277104">
    <property type="protein sequence ID" value="JAD20791.1"/>
    <property type="molecule type" value="Transcribed_RNA"/>
</dbReference>
<protein>
    <submittedName>
        <fullName evidence="1">Uncharacterized protein</fullName>
    </submittedName>
</protein>
<proteinExistence type="predicted"/>
<sequence>MMVSSLRDPFLSVTACTVFFLTLLQQQVLIY</sequence>
<accession>A0A0A8Y3C9</accession>
<dbReference type="AlphaFoldDB" id="A0A0A8Y3C9"/>
<name>A0A0A8Y3C9_ARUDO</name>
<evidence type="ECO:0000313" key="1">
    <source>
        <dbReference type="EMBL" id="JAD20791.1"/>
    </source>
</evidence>
<organism evidence="1">
    <name type="scientific">Arundo donax</name>
    <name type="common">Giant reed</name>
    <name type="synonym">Donax arundinaceus</name>
    <dbReference type="NCBI Taxonomy" id="35708"/>
    <lineage>
        <taxon>Eukaryota</taxon>
        <taxon>Viridiplantae</taxon>
        <taxon>Streptophyta</taxon>
        <taxon>Embryophyta</taxon>
        <taxon>Tracheophyta</taxon>
        <taxon>Spermatophyta</taxon>
        <taxon>Magnoliopsida</taxon>
        <taxon>Liliopsida</taxon>
        <taxon>Poales</taxon>
        <taxon>Poaceae</taxon>
        <taxon>PACMAD clade</taxon>
        <taxon>Arundinoideae</taxon>
        <taxon>Arundineae</taxon>
        <taxon>Arundo</taxon>
    </lineage>
</organism>